<feature type="region of interest" description="Disordered" evidence="1">
    <location>
        <begin position="22"/>
        <end position="44"/>
    </location>
</feature>
<dbReference type="STRING" id="633440.SAMN05421869_108282"/>
<evidence type="ECO:0000313" key="2">
    <source>
        <dbReference type="EMBL" id="SDJ05375.1"/>
    </source>
</evidence>
<dbReference type="AlphaFoldDB" id="A0A1G8QLY1"/>
<proteinExistence type="predicted"/>
<reference evidence="2 3" key="1">
    <citation type="submission" date="2016-10" db="EMBL/GenBank/DDBJ databases">
        <authorList>
            <person name="de Groot N.N."/>
        </authorList>
    </citation>
    <scope>NUCLEOTIDE SEQUENCE [LARGE SCALE GENOMIC DNA]</scope>
    <source>
        <strain evidence="2 3">CGMCC 4.6533</strain>
    </source>
</reference>
<accession>A0A1G8QLY1</accession>
<keyword evidence="3" id="KW-1185">Reference proteome</keyword>
<feature type="compositionally biased region" description="Polar residues" evidence="1">
    <location>
        <begin position="22"/>
        <end position="37"/>
    </location>
</feature>
<organism evidence="2 3">
    <name type="scientific">Nonomuraea jiangxiensis</name>
    <dbReference type="NCBI Taxonomy" id="633440"/>
    <lineage>
        <taxon>Bacteria</taxon>
        <taxon>Bacillati</taxon>
        <taxon>Actinomycetota</taxon>
        <taxon>Actinomycetes</taxon>
        <taxon>Streptosporangiales</taxon>
        <taxon>Streptosporangiaceae</taxon>
        <taxon>Nonomuraea</taxon>
    </lineage>
</organism>
<evidence type="ECO:0000256" key="1">
    <source>
        <dbReference type="SAM" id="MobiDB-lite"/>
    </source>
</evidence>
<evidence type="ECO:0000313" key="3">
    <source>
        <dbReference type="Proteomes" id="UP000199202"/>
    </source>
</evidence>
<dbReference type="EMBL" id="FNDJ01000008">
    <property type="protein sequence ID" value="SDJ05375.1"/>
    <property type="molecule type" value="Genomic_DNA"/>
</dbReference>
<name>A0A1G8QLY1_9ACTN</name>
<dbReference type="Proteomes" id="UP000199202">
    <property type="component" value="Unassembled WGS sequence"/>
</dbReference>
<dbReference type="RefSeq" id="WP_090933276.1">
    <property type="nucleotide sequence ID" value="NZ_FNDJ01000008.1"/>
</dbReference>
<protein>
    <submittedName>
        <fullName evidence="2">Uncharacterized protein</fullName>
    </submittedName>
</protein>
<gene>
    <name evidence="2" type="ORF">SAMN05421869_108282</name>
</gene>
<sequence length="64" mass="6818">MAPPLGRSGWNIAPLARTVWPETQSAESPISLPTTGAMSPGTPSRPRGLWWVAAWMDSGVSADR</sequence>